<dbReference type="InterPro" id="IPR029061">
    <property type="entry name" value="THDP-binding"/>
</dbReference>
<evidence type="ECO:0000313" key="8">
    <source>
        <dbReference type="Proteomes" id="UP001501207"/>
    </source>
</evidence>
<name>A0ABP8GAJ4_9BACT</name>
<sequence length="776" mass="87321">MLTDYRLICESRELSLLARREVLTGKAKFGIFGDGKEVPQVAMARAFRPGDWRSGYYRDQTLAFATGMATIEQFFAQLYTDTNPEHEPFSGGRQMNAHFASPNIDGQGQWMPLAEMKNTAADMSPTAAQMPRAVGLAMASKLFREVPELQSLTGLSHGGSEVCFVTIGDASTSEGHFWEVVNAAAVLQIPMAIFVWDDGYGISVQRRMQTVKGSISAALEGFRKTDRGNGIDIYRVKGWDYAGQCEVFEAGVRKIRETHVPAIFHVEELTQPQGHSTSGSHERYKSKDRLAWEKEWDCNRQMRHWLLENALAEEEELRQIEQEAKTYVIECKKRAWEAYQRPILQEVQQTVTYGKRLLQEGKADAQLVRTEMQQLLSVKEPLRRDILSAMARILHAHDTLQTPAIKALRKRYALWQEQNRVRYNSLVYAEGPNSALNVPPVPVQYAEDAPQLNGYEILNHYFDQLLSRDPRVFAFGEDLGLIGDVNQGFAGLQQKHGDKRVADTGIHELAIMGRGIGMALRGLRPIAEVQYLDYMLYALEPLSDDVASLHYRTRGTQVCPIIVRTRGHRLEGIWHSGSPMGMLIHSLRGMHVCVPRNMVKAAGMYNTLLRANEPALVIECLNAYRLKERLPANLDDYTEPLGIPEVIVEGEDVTIVSYGSVLRIAQEAIAQLQKLDISCELIDVQTLLPFDIHHSIVESLKKTNRILFLDEDVPGGASAFMYQQVMEEQGGYRWLDAPPRTLTGKPHRPAYGSDGDYFSKPNTEDIVAAVLDLMKV</sequence>
<evidence type="ECO:0000313" key="7">
    <source>
        <dbReference type="EMBL" id="GAA4320544.1"/>
    </source>
</evidence>
<dbReference type="EC" id="1.2.4.4" evidence="3"/>
<dbReference type="Pfam" id="PF00676">
    <property type="entry name" value="E1_dh"/>
    <property type="match status" value="1"/>
</dbReference>
<dbReference type="Proteomes" id="UP001501207">
    <property type="component" value="Unassembled WGS sequence"/>
</dbReference>
<protein>
    <recommendedName>
        <fullName evidence="3">3-methyl-2-oxobutanoate dehydrogenase (2-methylpropanoyl-transferring)</fullName>
        <ecNumber evidence="3">1.2.4.4</ecNumber>
    </recommendedName>
</protein>
<dbReference type="SMART" id="SM00861">
    <property type="entry name" value="Transket_pyr"/>
    <property type="match status" value="1"/>
</dbReference>
<organism evidence="7 8">
    <name type="scientific">Compostibacter hankyongensis</name>
    <dbReference type="NCBI Taxonomy" id="1007089"/>
    <lineage>
        <taxon>Bacteria</taxon>
        <taxon>Pseudomonadati</taxon>
        <taxon>Bacteroidota</taxon>
        <taxon>Chitinophagia</taxon>
        <taxon>Chitinophagales</taxon>
        <taxon>Chitinophagaceae</taxon>
        <taxon>Compostibacter</taxon>
    </lineage>
</organism>
<evidence type="ECO:0000259" key="6">
    <source>
        <dbReference type="SMART" id="SM00861"/>
    </source>
</evidence>
<dbReference type="SUPFAM" id="SSF52922">
    <property type="entry name" value="TK C-terminal domain-like"/>
    <property type="match status" value="1"/>
</dbReference>
<proteinExistence type="predicted"/>
<keyword evidence="5" id="KW-0786">Thiamine pyrophosphate</keyword>
<dbReference type="Gene3D" id="3.40.50.920">
    <property type="match status" value="1"/>
</dbReference>
<accession>A0ABP8GAJ4</accession>
<evidence type="ECO:0000256" key="1">
    <source>
        <dbReference type="ARBA" id="ARBA00001964"/>
    </source>
</evidence>
<dbReference type="EMBL" id="BAABFN010000022">
    <property type="protein sequence ID" value="GAA4320544.1"/>
    <property type="molecule type" value="Genomic_DNA"/>
</dbReference>
<dbReference type="Gene3D" id="3.40.50.970">
    <property type="match status" value="2"/>
</dbReference>
<dbReference type="SUPFAM" id="SSF52518">
    <property type="entry name" value="Thiamin diphosphate-binding fold (THDP-binding)"/>
    <property type="match status" value="2"/>
</dbReference>
<evidence type="ECO:0000256" key="5">
    <source>
        <dbReference type="ARBA" id="ARBA00023052"/>
    </source>
</evidence>
<dbReference type="InterPro" id="IPR005475">
    <property type="entry name" value="Transketolase-like_Pyr-bd"/>
</dbReference>
<keyword evidence="4" id="KW-0560">Oxidoreductase</keyword>
<evidence type="ECO:0000256" key="3">
    <source>
        <dbReference type="ARBA" id="ARBA00012277"/>
    </source>
</evidence>
<dbReference type="InterPro" id="IPR001017">
    <property type="entry name" value="DH_E1"/>
</dbReference>
<dbReference type="PANTHER" id="PTHR42980">
    <property type="entry name" value="2-OXOISOVALERATE DEHYDROGENASE SUBUNIT BETA-RELATED"/>
    <property type="match status" value="1"/>
</dbReference>
<dbReference type="Pfam" id="PF02780">
    <property type="entry name" value="Transketolase_C"/>
    <property type="match status" value="1"/>
</dbReference>
<comment type="function">
    <text evidence="2">E1 component of the 2-oxoglutarate dehydrogenase (OGDH) complex which catalyzes the decarboxylation of 2-oxoglutarate, the first step in the conversion of 2-oxoglutarate to succinyl-CoA and CO(2).</text>
</comment>
<feature type="domain" description="Transketolase-like pyrimidine-binding" evidence="6">
    <location>
        <begin position="452"/>
        <end position="626"/>
    </location>
</feature>
<evidence type="ECO:0000256" key="4">
    <source>
        <dbReference type="ARBA" id="ARBA00023002"/>
    </source>
</evidence>
<dbReference type="Pfam" id="PF02779">
    <property type="entry name" value="Transket_pyr"/>
    <property type="match status" value="1"/>
</dbReference>
<keyword evidence="8" id="KW-1185">Reference proteome</keyword>
<evidence type="ECO:0000256" key="2">
    <source>
        <dbReference type="ARBA" id="ARBA00003906"/>
    </source>
</evidence>
<dbReference type="PANTHER" id="PTHR42980:SF1">
    <property type="entry name" value="2-OXOISOVALERATE DEHYDROGENASE SUBUNIT BETA, MITOCHONDRIAL"/>
    <property type="match status" value="1"/>
</dbReference>
<reference evidence="8" key="1">
    <citation type="journal article" date="2019" name="Int. J. Syst. Evol. Microbiol.">
        <title>The Global Catalogue of Microorganisms (GCM) 10K type strain sequencing project: providing services to taxonomists for standard genome sequencing and annotation.</title>
        <authorList>
            <consortium name="The Broad Institute Genomics Platform"/>
            <consortium name="The Broad Institute Genome Sequencing Center for Infectious Disease"/>
            <person name="Wu L."/>
            <person name="Ma J."/>
        </authorList>
    </citation>
    <scope>NUCLEOTIDE SEQUENCE [LARGE SCALE GENOMIC DNA]</scope>
    <source>
        <strain evidence="8">JCM 17664</strain>
    </source>
</reference>
<comment type="caution">
    <text evidence="7">The sequence shown here is derived from an EMBL/GenBank/DDBJ whole genome shotgun (WGS) entry which is preliminary data.</text>
</comment>
<gene>
    <name evidence="7" type="ORF">GCM10023143_34810</name>
</gene>
<dbReference type="InterPro" id="IPR009014">
    <property type="entry name" value="Transketo_C/PFOR_II"/>
</dbReference>
<dbReference type="CDD" id="cd02000">
    <property type="entry name" value="TPP_E1_PDC_ADC_BCADC"/>
    <property type="match status" value="1"/>
</dbReference>
<comment type="cofactor">
    <cofactor evidence="1">
        <name>thiamine diphosphate</name>
        <dbReference type="ChEBI" id="CHEBI:58937"/>
    </cofactor>
</comment>
<dbReference type="InterPro" id="IPR033248">
    <property type="entry name" value="Transketolase_C"/>
</dbReference>